<dbReference type="Gene3D" id="3.60.10.10">
    <property type="entry name" value="Endonuclease/exonuclease/phosphatase"/>
    <property type="match status" value="1"/>
</dbReference>
<feature type="transmembrane region" description="Helical" evidence="1">
    <location>
        <begin position="206"/>
        <end position="229"/>
    </location>
</feature>
<proteinExistence type="predicted"/>
<feature type="transmembrane region" description="Helical" evidence="1">
    <location>
        <begin position="487"/>
        <end position="508"/>
    </location>
</feature>
<keyword evidence="1" id="KW-0812">Transmembrane</keyword>
<evidence type="ECO:0000313" key="6">
    <source>
        <dbReference type="EMBL" id="KAG1551560.1"/>
    </source>
</evidence>
<dbReference type="InterPro" id="IPR036691">
    <property type="entry name" value="Endo/exonu/phosph_ase_sf"/>
</dbReference>
<dbReference type="Pfam" id="PF10277">
    <property type="entry name" value="Frag1"/>
    <property type="match status" value="1"/>
</dbReference>
<feature type="transmembrane region" description="Helical" evidence="1">
    <location>
        <begin position="683"/>
        <end position="701"/>
    </location>
</feature>
<feature type="transmembrane region" description="Helical" evidence="1">
    <location>
        <begin position="785"/>
        <end position="803"/>
    </location>
</feature>
<feature type="transmembrane region" description="Helical" evidence="1">
    <location>
        <begin position="303"/>
        <end position="323"/>
    </location>
</feature>
<dbReference type="GO" id="GO:0016020">
    <property type="term" value="C:membrane"/>
    <property type="evidence" value="ECO:0007669"/>
    <property type="project" value="GOC"/>
</dbReference>
<dbReference type="PANTHER" id="PTHR14859">
    <property type="entry name" value="CALCOFLUOR WHITE HYPERSENSITIVE PROTEIN PRECURSOR"/>
    <property type="match status" value="1"/>
</dbReference>
<dbReference type="InterPro" id="IPR019402">
    <property type="entry name" value="CWH43_N"/>
</dbReference>
<feature type="transmembrane region" description="Helical" evidence="1">
    <location>
        <begin position="463"/>
        <end position="481"/>
    </location>
</feature>
<feature type="transmembrane region" description="Helical" evidence="1">
    <location>
        <begin position="520"/>
        <end position="538"/>
    </location>
</feature>
<protein>
    <recommendedName>
        <fullName evidence="8">Calcofluor white hypersensitive protein</fullName>
    </recommendedName>
</protein>
<dbReference type="InterPro" id="IPR051916">
    <property type="entry name" value="GPI-anchor_lipid_remodeler"/>
</dbReference>
<feature type="transmembrane region" description="Helical" evidence="1">
    <location>
        <begin position="596"/>
        <end position="614"/>
    </location>
</feature>
<keyword evidence="1" id="KW-1133">Transmembrane helix</keyword>
<feature type="transmembrane region" description="Helical" evidence="1">
    <location>
        <begin position="436"/>
        <end position="456"/>
    </location>
</feature>
<feature type="transmembrane region" description="Helical" evidence="1">
    <location>
        <begin position="661"/>
        <end position="677"/>
    </location>
</feature>
<feature type="transmembrane region" description="Helical" evidence="1">
    <location>
        <begin position="241"/>
        <end position="261"/>
    </location>
</feature>
<comment type="caution">
    <text evidence="6">The sequence shown here is derived from an EMBL/GenBank/DDBJ whole genome shotgun (WGS) entry which is preliminary data.</text>
</comment>
<name>A0A9P6YLH4_RHIOR</name>
<feature type="transmembrane region" description="Helical" evidence="1">
    <location>
        <begin position="745"/>
        <end position="764"/>
    </location>
</feature>
<feature type="transmembrane region" description="Helical" evidence="1">
    <location>
        <begin position="558"/>
        <end position="575"/>
    </location>
</feature>
<evidence type="ECO:0000259" key="2">
    <source>
        <dbReference type="Pfam" id="PF10277"/>
    </source>
</evidence>
<evidence type="ECO:0000259" key="4">
    <source>
        <dbReference type="Pfam" id="PF23022"/>
    </source>
</evidence>
<dbReference type="OrthoDB" id="68581at2759"/>
<feature type="domain" description="PGAP2IP C-terminal nuclease-like" evidence="5">
    <location>
        <begin position="822"/>
        <end position="1063"/>
    </location>
</feature>
<feature type="transmembrane region" description="Helical" evidence="1">
    <location>
        <begin position="411"/>
        <end position="430"/>
    </location>
</feature>
<feature type="transmembrane region" description="Helical" evidence="1">
    <location>
        <begin position="634"/>
        <end position="654"/>
    </location>
</feature>
<sequence>MESTNVNTQKDAKKEYTNVKKRSRTLPIVVSDGSEDEDQATIERVLRDFRRKNDDLCNLPKLLQPLIEKKEVIELLSSDEEEAPKANIEADKVKGNSVTKGDLTEEALERVFEEDIMQKKEDTIENFTKNKRVDDVVEEEIQRDRVDEPYNTNKQDNYMVDKRDVNSFKLHLQTEKYSCKVDCREKEREWFPSVSATTGDRYPARAIFQIFIALTSGPRFALVFLWYFYTVSSAKTVSNGFGLFLLSVGVVRTVACGGWVYITSTDDHLTHDVAMVLYLLCTLPWQLGVLYSSSKESQTAVKWRRFLTAAFFTTLPPMIYFFIQHKVHRIPGAYTTYAFFEWSLILYDVAYDAVTALEFQNFELTIVNKSPSSAAVVASASAPFVTNPEGNIAPSIIRTLTVFRGFVTETYLAFVFWSMLTSLTLLIWYFPLWYMGISGFEAFLFITLLPVFLAIAPLRRFIYKFRGLIHLLSLVGVASYLKVDPVWRLSMTACGIGLSLCAWVAGWMESSSQTGELERSALIWGLGLIMHCVVKMAWFTENPIWPIMNRDNGGLNDVGLVFGVIASLDVILRDASRSPEAKTDNKSAVKYAGSSLLAASGFGSLLFAFHSMYTDSSTIMRWTVDGYPNYGPDPVPWGIATIASLGLGLIISPYRRLTTSFGWYIVGAASCAIFYLYSSWTAFYAGLALGTYLMSITPAIIRGLSAQSPFVTLFSAFMIYNLLCLAHVWVVAYEFVPGGVYARERTDLILCVMMTLIGLGVFNASKQTRQDVQKRLAQFHILKHARFMARILVAVFIMLSALISSHRMMNSKSPVPYTTSEKSFTAGIWTIHFALDNDMWASERRMRDAIRDLELDVVGLLESDTMRIIMGNRDWAQSIAEELGYYLDFGPASMKHTWGCLMLSKFPIIKSEHHLLPSPVGELACAIHATLDVYGQPVDFIVSHNGQDENYNDRIQQTTKLAEIMRTSPNPFVFLGYVVTKPQQEIYHLLFDDGDMNDIDPTDWDRWCEYVGYRGLRRVGYARISHGGITDTEIQSGKFQVVSNPKDYWKASYDRIVESEVKPELRYPSMFYGQGIRGHRYHVFNEPRYFRD</sequence>
<dbReference type="Proteomes" id="UP000717996">
    <property type="component" value="Unassembled WGS sequence"/>
</dbReference>
<dbReference type="Pfam" id="PF23021">
    <property type="entry name" value="6TM_2nd_PGAP2IP"/>
    <property type="match status" value="1"/>
</dbReference>
<dbReference type="SUPFAM" id="SSF56219">
    <property type="entry name" value="DNase I-like"/>
    <property type="match status" value="1"/>
</dbReference>
<feature type="domain" description="CWH43-like N-terminal" evidence="2">
    <location>
        <begin position="186"/>
        <end position="361"/>
    </location>
</feature>
<dbReference type="GO" id="GO:0031505">
    <property type="term" value="P:fungal-type cell wall organization"/>
    <property type="evidence" value="ECO:0007669"/>
    <property type="project" value="TreeGrafter"/>
</dbReference>
<dbReference type="GO" id="GO:0006506">
    <property type="term" value="P:GPI anchor biosynthetic process"/>
    <property type="evidence" value="ECO:0007669"/>
    <property type="project" value="TreeGrafter"/>
</dbReference>
<gene>
    <name evidence="6" type="ORF">G6F51_001768</name>
</gene>
<keyword evidence="1" id="KW-0472">Membrane</keyword>
<dbReference type="InterPro" id="IPR057315">
    <property type="entry name" value="Exo_endo_phos_PGAP2IP_C"/>
</dbReference>
<feature type="transmembrane region" description="Helical" evidence="1">
    <location>
        <begin position="273"/>
        <end position="291"/>
    </location>
</feature>
<dbReference type="Pfam" id="PF23226">
    <property type="entry name" value="Exo_endo_phos_PGAP2IP"/>
    <property type="match status" value="1"/>
</dbReference>
<feature type="transmembrane region" description="Helical" evidence="1">
    <location>
        <begin position="713"/>
        <end position="733"/>
    </location>
</feature>
<dbReference type="AlphaFoldDB" id="A0A9P6YLH4"/>
<evidence type="ECO:0000259" key="3">
    <source>
        <dbReference type="Pfam" id="PF23021"/>
    </source>
</evidence>
<dbReference type="Pfam" id="PF23022">
    <property type="entry name" value="6TM_1st_PGAP2IP"/>
    <property type="match status" value="1"/>
</dbReference>
<evidence type="ECO:0000259" key="5">
    <source>
        <dbReference type="Pfam" id="PF23226"/>
    </source>
</evidence>
<feature type="domain" description="PGAP2IP first transmembrane" evidence="4">
    <location>
        <begin position="414"/>
        <end position="568"/>
    </location>
</feature>
<evidence type="ECO:0008006" key="8">
    <source>
        <dbReference type="Google" id="ProtNLM"/>
    </source>
</evidence>
<dbReference type="GO" id="GO:0005783">
    <property type="term" value="C:endoplasmic reticulum"/>
    <property type="evidence" value="ECO:0007669"/>
    <property type="project" value="TreeGrafter"/>
</dbReference>
<evidence type="ECO:0000313" key="7">
    <source>
        <dbReference type="Proteomes" id="UP000717996"/>
    </source>
</evidence>
<evidence type="ECO:0000256" key="1">
    <source>
        <dbReference type="SAM" id="Phobius"/>
    </source>
</evidence>
<dbReference type="InterPro" id="IPR053912">
    <property type="entry name" value="PGAP2IP_TM_1nd"/>
</dbReference>
<organism evidence="6 7">
    <name type="scientific">Rhizopus oryzae</name>
    <name type="common">Mucormycosis agent</name>
    <name type="synonym">Rhizopus arrhizus var. delemar</name>
    <dbReference type="NCBI Taxonomy" id="64495"/>
    <lineage>
        <taxon>Eukaryota</taxon>
        <taxon>Fungi</taxon>
        <taxon>Fungi incertae sedis</taxon>
        <taxon>Mucoromycota</taxon>
        <taxon>Mucoromycotina</taxon>
        <taxon>Mucoromycetes</taxon>
        <taxon>Mucorales</taxon>
        <taxon>Mucorineae</taxon>
        <taxon>Rhizopodaceae</taxon>
        <taxon>Rhizopus</taxon>
    </lineage>
</organism>
<accession>A0A9P6YLH4</accession>
<dbReference type="InterPro" id="IPR053911">
    <property type="entry name" value="PGAP2IP_TM_2nd"/>
</dbReference>
<reference evidence="6" key="1">
    <citation type="journal article" date="2020" name="Microb. Genom.">
        <title>Genetic diversity of clinical and environmental Mucorales isolates obtained from an investigation of mucormycosis cases among solid organ transplant recipients.</title>
        <authorList>
            <person name="Nguyen M.H."/>
            <person name="Kaul D."/>
            <person name="Muto C."/>
            <person name="Cheng S.J."/>
            <person name="Richter R.A."/>
            <person name="Bruno V.M."/>
            <person name="Liu G."/>
            <person name="Beyhan S."/>
            <person name="Sundermann A.J."/>
            <person name="Mounaud S."/>
            <person name="Pasculle A.W."/>
            <person name="Nierman W.C."/>
            <person name="Driscoll E."/>
            <person name="Cumbie R."/>
            <person name="Clancy C.J."/>
            <person name="Dupont C.L."/>
        </authorList>
    </citation>
    <scope>NUCLEOTIDE SEQUENCE</scope>
    <source>
        <strain evidence="6">GL16</strain>
    </source>
</reference>
<feature type="domain" description="PGAP2IP second transmembrane" evidence="3">
    <location>
        <begin position="593"/>
        <end position="769"/>
    </location>
</feature>
<dbReference type="PANTHER" id="PTHR14859:SF1">
    <property type="entry name" value="PGAP2-INTERACTING PROTEIN"/>
    <property type="match status" value="1"/>
</dbReference>
<dbReference type="EMBL" id="JAANIT010000140">
    <property type="protein sequence ID" value="KAG1551560.1"/>
    <property type="molecule type" value="Genomic_DNA"/>
</dbReference>